<dbReference type="InterPro" id="IPR015894">
    <property type="entry name" value="Guanylate-bd_N"/>
</dbReference>
<gene>
    <name evidence="3" type="ORF">OS493_010922</name>
</gene>
<protein>
    <recommendedName>
        <fullName evidence="2">Guanylate-binding protein N-terminal domain-containing protein</fullName>
    </recommendedName>
</protein>
<dbReference type="EMBL" id="MU826354">
    <property type="protein sequence ID" value="KAJ7380209.1"/>
    <property type="molecule type" value="Genomic_DNA"/>
</dbReference>
<name>A0A9W9ZFT8_9CNID</name>
<sequence length="467" mass="53058">MSLVAFYFPSDVQGKPAGLLIKFNKDNKERKIFELNRAVLEEISQLQRPIRVIAVVGDSRIGKSTTLNIISHIWTGVNRSYVEEIFKTGDTLDPVTHDVWCHVIRDERGGSVVLLDVEGTNLGNDAVTTHLSMFTALVSSGLNVFVREMSRLSDLVFPNISLENFPKLQVVIRDALNGPGGGRTIEDYTRDSIVEPSFQESMQEERKAIAKHFPRNQIAVSQIPLVTRELFKDFEQLRKSDYWNEMKQLVGKFKEFPIKKTFGGNPIDGPGLVELAVRLAETMNADSWLDFANVYDAVEKNICKRSHVKQIEPLFALTKADEIEAKIEDALEAFKMECELQSEIADARKDLGRIVEERRKAEGLERKLKEAENERIAAVKRSEEQEEKFQHDLSIKEEEIVKVKREKEDALIKEKYFIKLHEEQMKTIELLRQEIKAKSSGGFLDFIARVVVTVVKVGRALVGVTGI</sequence>
<dbReference type="Proteomes" id="UP001163046">
    <property type="component" value="Unassembled WGS sequence"/>
</dbReference>
<dbReference type="Gene3D" id="3.40.50.300">
    <property type="entry name" value="P-loop containing nucleotide triphosphate hydrolases"/>
    <property type="match status" value="1"/>
</dbReference>
<evidence type="ECO:0000313" key="4">
    <source>
        <dbReference type="Proteomes" id="UP001163046"/>
    </source>
</evidence>
<evidence type="ECO:0000256" key="1">
    <source>
        <dbReference type="SAM" id="Coils"/>
    </source>
</evidence>
<dbReference type="PANTHER" id="PTHR10751">
    <property type="entry name" value="GUANYLATE BINDING PROTEIN"/>
    <property type="match status" value="1"/>
</dbReference>
<organism evidence="3 4">
    <name type="scientific">Desmophyllum pertusum</name>
    <dbReference type="NCBI Taxonomy" id="174260"/>
    <lineage>
        <taxon>Eukaryota</taxon>
        <taxon>Metazoa</taxon>
        <taxon>Cnidaria</taxon>
        <taxon>Anthozoa</taxon>
        <taxon>Hexacorallia</taxon>
        <taxon>Scleractinia</taxon>
        <taxon>Caryophylliina</taxon>
        <taxon>Caryophylliidae</taxon>
        <taxon>Desmophyllum</taxon>
    </lineage>
</organism>
<proteinExistence type="predicted"/>
<dbReference type="SUPFAM" id="SSF52540">
    <property type="entry name" value="P-loop containing nucleoside triphosphate hydrolases"/>
    <property type="match status" value="1"/>
</dbReference>
<evidence type="ECO:0000259" key="2">
    <source>
        <dbReference type="Pfam" id="PF02263"/>
    </source>
</evidence>
<dbReference type="Pfam" id="PF02263">
    <property type="entry name" value="GBP"/>
    <property type="match status" value="1"/>
</dbReference>
<reference evidence="3" key="1">
    <citation type="submission" date="2023-01" db="EMBL/GenBank/DDBJ databases">
        <title>Genome assembly of the deep-sea coral Lophelia pertusa.</title>
        <authorList>
            <person name="Herrera S."/>
            <person name="Cordes E."/>
        </authorList>
    </citation>
    <scope>NUCLEOTIDE SEQUENCE</scope>
    <source>
        <strain evidence="3">USNM1676648</strain>
        <tissue evidence="3">Polyp</tissue>
    </source>
</reference>
<dbReference type="InterPro" id="IPR027417">
    <property type="entry name" value="P-loop_NTPase"/>
</dbReference>
<keyword evidence="4" id="KW-1185">Reference proteome</keyword>
<dbReference type="GO" id="GO:0003924">
    <property type="term" value="F:GTPase activity"/>
    <property type="evidence" value="ECO:0007669"/>
    <property type="project" value="InterPro"/>
</dbReference>
<dbReference type="AlphaFoldDB" id="A0A9W9ZFT8"/>
<evidence type="ECO:0000313" key="3">
    <source>
        <dbReference type="EMBL" id="KAJ7380209.1"/>
    </source>
</evidence>
<keyword evidence="1" id="KW-0175">Coiled coil</keyword>
<accession>A0A9W9ZFT8</accession>
<dbReference type="GO" id="GO:0005525">
    <property type="term" value="F:GTP binding"/>
    <property type="evidence" value="ECO:0007669"/>
    <property type="project" value="InterPro"/>
</dbReference>
<feature type="coiled-coil region" evidence="1">
    <location>
        <begin position="354"/>
        <end position="438"/>
    </location>
</feature>
<feature type="domain" description="Guanylate-binding protein N-terminal" evidence="2">
    <location>
        <begin position="33"/>
        <end position="121"/>
    </location>
</feature>
<dbReference type="OrthoDB" id="5983184at2759"/>
<comment type="caution">
    <text evidence="3">The sequence shown here is derived from an EMBL/GenBank/DDBJ whole genome shotgun (WGS) entry which is preliminary data.</text>
</comment>